<organism evidence="6 7">
    <name type="scientific">Funneliformis mosseae</name>
    <name type="common">Endomycorrhizal fungus</name>
    <name type="synonym">Glomus mosseae</name>
    <dbReference type="NCBI Taxonomy" id="27381"/>
    <lineage>
        <taxon>Eukaryota</taxon>
        <taxon>Fungi</taxon>
        <taxon>Fungi incertae sedis</taxon>
        <taxon>Mucoromycota</taxon>
        <taxon>Glomeromycotina</taxon>
        <taxon>Glomeromycetes</taxon>
        <taxon>Glomerales</taxon>
        <taxon>Glomeraceae</taxon>
        <taxon>Funneliformis</taxon>
    </lineage>
</organism>
<dbReference type="Gene3D" id="3.80.10.10">
    <property type="entry name" value="Ribonuclease Inhibitor"/>
    <property type="match status" value="1"/>
</dbReference>
<dbReference type="EMBL" id="CAJVPP010001955">
    <property type="protein sequence ID" value="CAG8580386.1"/>
    <property type="molecule type" value="Genomic_DNA"/>
</dbReference>
<feature type="region of interest" description="Disordered" evidence="4">
    <location>
        <begin position="1"/>
        <end position="83"/>
    </location>
</feature>
<evidence type="ECO:0000256" key="3">
    <source>
        <dbReference type="ARBA" id="ARBA00022737"/>
    </source>
</evidence>
<feature type="compositionally biased region" description="Polar residues" evidence="4">
    <location>
        <begin position="1"/>
        <end position="22"/>
    </location>
</feature>
<keyword evidence="5" id="KW-0812">Transmembrane</keyword>
<feature type="transmembrane region" description="Helical" evidence="5">
    <location>
        <begin position="130"/>
        <end position="150"/>
    </location>
</feature>
<sequence length="393" mass="43378">MTLNPYNSTPRTSSTPEGSNITVEGEFDRQAGYSFNRHNRNESEITVESSAFSSDSETEENHKRLKRKKKVVSETNNPPPNRKPFKMWLIKLFSYLPWSKKTKKSKDPSSSLPTHMVVQKEKEKRSCCSIFLWIMIIMLLSSIMANLIALDIMYARIPLQNETTVVQEDNTSAVVCSTLLGSPGELLKLFPCDQCLNSGMQFYNALNWMKDSNYCGWGGVKCDDSKNIIELKLTFPFVARAITSVIGELNTLKKLTITGDGKVPNGALLANYFKLENLEEMSLISTGFTGPIPNNLGKMTSLRSLKIVNNTQLGGPIPSEISLKSLKELDLSNNQLSGAIPESLGTLDLNNLSLSGNSLTGDVPNNICQKSYASCNLSNNQLIATNCGECSFA</sequence>
<dbReference type="PANTHER" id="PTHR48059">
    <property type="entry name" value="POLYGALACTURONASE INHIBITOR 1"/>
    <property type="match status" value="1"/>
</dbReference>
<evidence type="ECO:0000313" key="7">
    <source>
        <dbReference type="Proteomes" id="UP000789375"/>
    </source>
</evidence>
<feature type="compositionally biased region" description="Polar residues" evidence="4">
    <location>
        <begin position="44"/>
        <end position="55"/>
    </location>
</feature>
<evidence type="ECO:0000256" key="1">
    <source>
        <dbReference type="ARBA" id="ARBA00004196"/>
    </source>
</evidence>
<comment type="caution">
    <text evidence="6">The sequence shown here is derived from an EMBL/GenBank/DDBJ whole genome shotgun (WGS) entry which is preliminary data.</text>
</comment>
<keyword evidence="5" id="KW-0472">Membrane</keyword>
<protein>
    <submittedName>
        <fullName evidence="6">12970_t:CDS:1</fullName>
    </submittedName>
</protein>
<evidence type="ECO:0000256" key="4">
    <source>
        <dbReference type="SAM" id="MobiDB-lite"/>
    </source>
</evidence>
<reference evidence="6" key="1">
    <citation type="submission" date="2021-06" db="EMBL/GenBank/DDBJ databases">
        <authorList>
            <person name="Kallberg Y."/>
            <person name="Tangrot J."/>
            <person name="Rosling A."/>
        </authorList>
    </citation>
    <scope>NUCLEOTIDE SEQUENCE</scope>
    <source>
        <strain evidence="6">87-6 pot B 2015</strain>
    </source>
</reference>
<dbReference type="Proteomes" id="UP000789375">
    <property type="component" value="Unassembled WGS sequence"/>
</dbReference>
<keyword evidence="7" id="KW-1185">Reference proteome</keyword>
<keyword evidence="2" id="KW-0433">Leucine-rich repeat</keyword>
<proteinExistence type="predicted"/>
<accession>A0A9N9BYI9</accession>
<dbReference type="InterPro" id="IPR051848">
    <property type="entry name" value="PGIP"/>
</dbReference>
<evidence type="ECO:0000256" key="2">
    <source>
        <dbReference type="ARBA" id="ARBA00022614"/>
    </source>
</evidence>
<dbReference type="PANTHER" id="PTHR48059:SF23">
    <property type="entry name" value="LEUCINE-RICH REPEAT-CONTAINING N-TERMINAL PLANT-TYPE DOMAIN-CONTAINING PROTEIN"/>
    <property type="match status" value="1"/>
</dbReference>
<gene>
    <name evidence="6" type="ORF">FMOSSE_LOCUS7917</name>
</gene>
<dbReference type="AlphaFoldDB" id="A0A9N9BYI9"/>
<evidence type="ECO:0000256" key="5">
    <source>
        <dbReference type="SAM" id="Phobius"/>
    </source>
</evidence>
<dbReference type="InterPro" id="IPR001611">
    <property type="entry name" value="Leu-rich_rpt"/>
</dbReference>
<dbReference type="InterPro" id="IPR032675">
    <property type="entry name" value="LRR_dom_sf"/>
</dbReference>
<comment type="subcellular location">
    <subcellularLocation>
        <location evidence="1">Cell envelope</location>
    </subcellularLocation>
</comment>
<keyword evidence="3" id="KW-0677">Repeat</keyword>
<dbReference type="SUPFAM" id="SSF52058">
    <property type="entry name" value="L domain-like"/>
    <property type="match status" value="1"/>
</dbReference>
<name>A0A9N9BYI9_FUNMO</name>
<dbReference type="FunFam" id="3.80.10.10:FF:000041">
    <property type="entry name" value="LRR receptor-like serine/threonine-protein kinase ERECTA"/>
    <property type="match status" value="1"/>
</dbReference>
<dbReference type="Pfam" id="PF00560">
    <property type="entry name" value="LRR_1"/>
    <property type="match status" value="2"/>
</dbReference>
<evidence type="ECO:0000313" key="6">
    <source>
        <dbReference type="EMBL" id="CAG8580386.1"/>
    </source>
</evidence>
<keyword evidence="5" id="KW-1133">Transmembrane helix</keyword>